<accession>A0A4P9JLD4</accession>
<evidence type="ECO:0000256" key="1">
    <source>
        <dbReference type="SAM" id="Phobius"/>
    </source>
</evidence>
<geneLocation type="mitochondrion" evidence="2"/>
<dbReference type="EMBL" id="MH259703">
    <property type="protein sequence ID" value="QCU82651.1"/>
    <property type="molecule type" value="Genomic_DNA"/>
</dbReference>
<keyword evidence="1" id="KW-0472">Membrane</keyword>
<keyword evidence="1" id="KW-0812">Transmembrane</keyword>
<dbReference type="GeneID" id="41703674"/>
<keyword evidence="1" id="KW-1133">Transmembrane helix</keyword>
<keyword evidence="2" id="KW-0496">Mitochondrion</keyword>
<name>A0A4P9JLD4_9NEOP</name>
<dbReference type="RefSeq" id="YP_009640817.1">
    <property type="nucleotide sequence ID" value="NC_042380.1"/>
</dbReference>
<organism evidence="2">
    <name type="scientific">Hystrichopsylla weida qinlingensis</name>
    <dbReference type="NCBI Taxonomy" id="2583743"/>
    <lineage>
        <taxon>Eukaryota</taxon>
        <taxon>Metazoa</taxon>
        <taxon>Ecdysozoa</taxon>
        <taxon>Arthropoda</taxon>
        <taxon>Hexapoda</taxon>
        <taxon>Insecta</taxon>
        <taxon>Pterygota</taxon>
        <taxon>Neoptera</taxon>
        <taxon>Endopterygota</taxon>
        <taxon>Siphonaptera</taxon>
        <taxon>Hystrichopsylloidea</taxon>
        <taxon>Hystrichopsyllidae</taxon>
        <taxon>Hystrichopsylla</taxon>
        <taxon>Hystrichopsylla weida</taxon>
    </lineage>
</organism>
<reference evidence="2" key="1">
    <citation type="submission" date="2018-04" db="EMBL/GenBank/DDBJ databases">
        <title>The complete mitochondrial genome of the flea Hystrichopsylla weida qinlingensis (Siphonaptera: Hystrichopsylla).</title>
        <authorList>
            <person name="Tan L."/>
            <person name="Yao X."/>
            <person name="Liu J."/>
            <person name="Huang Q."/>
            <person name="Lei C."/>
        </authorList>
    </citation>
    <scope>NUCLEOTIDE SEQUENCE</scope>
</reference>
<feature type="transmembrane region" description="Helical" evidence="1">
    <location>
        <begin position="6"/>
        <end position="26"/>
    </location>
</feature>
<proteinExistence type="predicted"/>
<protein>
    <submittedName>
        <fullName evidence="2">ATP synthase F0 subunit 8</fullName>
    </submittedName>
</protein>
<sequence>MTPMYWLILMLFFILIFMMFIIINYYSFKINNKLNTLDKNNKMLYKTKFNWKW</sequence>
<evidence type="ECO:0000313" key="2">
    <source>
        <dbReference type="EMBL" id="QCU82651.1"/>
    </source>
</evidence>
<gene>
    <name evidence="2" type="primary">atp8</name>
</gene>
<dbReference type="AlphaFoldDB" id="A0A4P9JLD4"/>